<feature type="region of interest" description="Disordered" evidence="1">
    <location>
        <begin position="1"/>
        <end position="22"/>
    </location>
</feature>
<accession>A0A8H5TGU6</accession>
<feature type="compositionally biased region" description="Basic and acidic residues" evidence="1">
    <location>
        <begin position="320"/>
        <end position="355"/>
    </location>
</feature>
<evidence type="ECO:0000259" key="2">
    <source>
        <dbReference type="Pfam" id="PF21762"/>
    </source>
</evidence>
<organism evidence="3 4">
    <name type="scientific">Fusarium denticulatum</name>
    <dbReference type="NCBI Taxonomy" id="48507"/>
    <lineage>
        <taxon>Eukaryota</taxon>
        <taxon>Fungi</taxon>
        <taxon>Dikarya</taxon>
        <taxon>Ascomycota</taxon>
        <taxon>Pezizomycotina</taxon>
        <taxon>Sordariomycetes</taxon>
        <taxon>Hypocreomycetidae</taxon>
        <taxon>Hypocreales</taxon>
        <taxon>Nectriaceae</taxon>
        <taxon>Fusarium</taxon>
        <taxon>Fusarium fujikuroi species complex</taxon>
    </lineage>
</organism>
<dbReference type="InterPro" id="IPR048519">
    <property type="entry name" value="Gfd2/YDR514C-like_C"/>
</dbReference>
<feature type="compositionally biased region" description="Acidic residues" evidence="1">
    <location>
        <begin position="654"/>
        <end position="671"/>
    </location>
</feature>
<feature type="compositionally biased region" description="Polar residues" evidence="1">
    <location>
        <begin position="1"/>
        <end position="16"/>
    </location>
</feature>
<dbReference type="GO" id="GO:0005634">
    <property type="term" value="C:nucleus"/>
    <property type="evidence" value="ECO:0007669"/>
    <property type="project" value="TreeGrafter"/>
</dbReference>
<dbReference type="PANTHER" id="PTHR28083:SF1">
    <property type="entry name" value="GOOD FOR FULL DBP5 ACTIVITY PROTEIN 2"/>
    <property type="match status" value="1"/>
</dbReference>
<dbReference type="Proteomes" id="UP000562682">
    <property type="component" value="Unassembled WGS sequence"/>
</dbReference>
<name>A0A8H5TGU6_9HYPO</name>
<evidence type="ECO:0000313" key="4">
    <source>
        <dbReference type="Proteomes" id="UP000562682"/>
    </source>
</evidence>
<dbReference type="InterPro" id="IPR040151">
    <property type="entry name" value="Gfd2/YDR514C-like"/>
</dbReference>
<feature type="region of interest" description="Disordered" evidence="1">
    <location>
        <begin position="320"/>
        <end position="378"/>
    </location>
</feature>
<evidence type="ECO:0000256" key="1">
    <source>
        <dbReference type="SAM" id="MobiDB-lite"/>
    </source>
</evidence>
<reference evidence="3 4" key="1">
    <citation type="submission" date="2020-05" db="EMBL/GenBank/DDBJ databases">
        <title>Identification and distribution of gene clusters putatively required for synthesis of sphingolipid metabolism inhibitors in phylogenetically diverse species of the filamentous fungus Fusarium.</title>
        <authorList>
            <person name="Kim H.-S."/>
            <person name="Busman M."/>
            <person name="Brown D.W."/>
            <person name="Divon H."/>
            <person name="Uhlig S."/>
            <person name="Proctor R.H."/>
        </authorList>
    </citation>
    <scope>NUCLEOTIDE SEQUENCE [LARGE SCALE GENOMIC DNA]</scope>
    <source>
        <strain evidence="3 4">NRRL 25311</strain>
    </source>
</reference>
<evidence type="ECO:0000313" key="3">
    <source>
        <dbReference type="EMBL" id="KAF5669501.1"/>
    </source>
</evidence>
<feature type="compositionally biased region" description="Basic and acidic residues" evidence="1">
    <location>
        <begin position="362"/>
        <end position="373"/>
    </location>
</feature>
<feature type="region of interest" description="Disordered" evidence="1">
    <location>
        <begin position="654"/>
        <end position="689"/>
    </location>
</feature>
<gene>
    <name evidence="3" type="ORF">FDENT_11524</name>
</gene>
<dbReference type="AlphaFoldDB" id="A0A8H5TGU6"/>
<proteinExistence type="predicted"/>
<dbReference type="Pfam" id="PF21762">
    <property type="entry name" value="DEDDh_C"/>
    <property type="match status" value="1"/>
</dbReference>
<protein>
    <recommendedName>
        <fullName evidence="2">Gfd2/YDR514C-like C-terminal domain-containing protein</fullName>
    </recommendedName>
</protein>
<dbReference type="PANTHER" id="PTHR28083">
    <property type="entry name" value="GOOD FOR FULL DBP5 ACTIVITY PROTEIN 2"/>
    <property type="match status" value="1"/>
</dbReference>
<comment type="caution">
    <text evidence="3">The sequence shown here is derived from an EMBL/GenBank/DDBJ whole genome shotgun (WGS) entry which is preliminary data.</text>
</comment>
<keyword evidence="4" id="KW-1185">Reference proteome</keyword>
<sequence length="689" mass="79538">MSTSSLQESVSSNTSISDEETEHITCESCAVPPESLEHVFPVFNSKTKQFVRMPDSDYIFIALDFHHICGSEPSISLDGPSDRYNPVIEAGIAYLDMRDILHGRGKGVKPGDRGSSWFKYMTPLHYIVEEYENQDASNQSRYLFAFGRSRRVQEKDLAYRLYRVFASLKKKNRRKDEVEQGHLRQLILLTFDAEPVKTALLQLDLEWLAEPNVQIWDLKKEKQFGTHLQQPAVFEHVLERLGIRFEDTRFGKLSSCSGNATVFMIQMILAFFYRDERQKTLFEDRRPLRWLRYTWIIKHIITVTNNKVAYKNIGHNKVINDKSTDDKMADNKMTSEKASDNKPTEKATPEKKATEGENTQETSKDNETTDAQHSDVQSAEDEVVKLSVIRQHLSAEVPDLFFNVFAKERLGLPSQFCYPSAYDWLKKVIWKFHKKSEKAADDVEGTQSLMTLQFACLRFRCVACRKPCQDAETMEPMKGHAGRQEGDVDQDTAEPCTHRIMFDCEHSSELAVALPGALSGDGWEVPKDFLLRYRTNGRVPSTCRKCIIQGHLDRWTTEARHITGYEKLWAMCGLLHGMEYEDPGIITRAKRFTDKLEGRVAEKAKVLRKLLEETPEPSFTEEEYRRSGIPRDERAIYRSQLEFFIENFDYFVEVEDDEDEESDSIEEEDGRDGDYELPQLKVTPPTPQR</sequence>
<feature type="domain" description="Gfd2/YDR514C-like C-terminal" evidence="2">
    <location>
        <begin position="83"/>
        <end position="246"/>
    </location>
</feature>
<dbReference type="EMBL" id="JAAOAK010000376">
    <property type="protein sequence ID" value="KAF5669501.1"/>
    <property type="molecule type" value="Genomic_DNA"/>
</dbReference>